<accession>A0A412FY67</accession>
<dbReference type="InterPro" id="IPR009014">
    <property type="entry name" value="Transketo_C/PFOR_II"/>
</dbReference>
<dbReference type="SUPFAM" id="SSF52518">
    <property type="entry name" value="Thiamin diphosphate-binding fold (THDP-binding)"/>
    <property type="match status" value="1"/>
</dbReference>
<comment type="caution">
    <text evidence="5">The sequence shown here is derived from an EMBL/GenBank/DDBJ whole genome shotgun (WGS) entry which is preliminary data.</text>
</comment>
<dbReference type="Proteomes" id="UP000284178">
    <property type="component" value="Unassembled WGS sequence"/>
</dbReference>
<dbReference type="AlphaFoldDB" id="A0A412FY67"/>
<protein>
    <submittedName>
        <fullName evidence="5">Transketolase family protein</fullName>
    </submittedName>
</protein>
<dbReference type="InterPro" id="IPR005475">
    <property type="entry name" value="Transketolase-like_Pyr-bd"/>
</dbReference>
<dbReference type="CDD" id="cd07033">
    <property type="entry name" value="TPP_PYR_DXS_TK_like"/>
    <property type="match status" value="1"/>
</dbReference>
<evidence type="ECO:0000256" key="3">
    <source>
        <dbReference type="ARBA" id="ARBA00023052"/>
    </source>
</evidence>
<keyword evidence="3" id="KW-0786">Thiamine pyrophosphate</keyword>
<evidence type="ECO:0000313" key="5">
    <source>
        <dbReference type="EMBL" id="RGR73086.1"/>
    </source>
</evidence>
<name>A0A412FY67_9FIRM</name>
<evidence type="ECO:0000259" key="4">
    <source>
        <dbReference type="SMART" id="SM00861"/>
    </source>
</evidence>
<dbReference type="PANTHER" id="PTHR43825:SF1">
    <property type="entry name" value="TRANSKETOLASE-LIKE PYRIMIDINE-BINDING DOMAIN-CONTAINING PROTEIN"/>
    <property type="match status" value="1"/>
</dbReference>
<dbReference type="Pfam" id="PF02780">
    <property type="entry name" value="Transketolase_C"/>
    <property type="match status" value="1"/>
</dbReference>
<organism evidence="5 6">
    <name type="scientific">Holdemania filiformis</name>
    <dbReference type="NCBI Taxonomy" id="61171"/>
    <lineage>
        <taxon>Bacteria</taxon>
        <taxon>Bacillati</taxon>
        <taxon>Bacillota</taxon>
        <taxon>Erysipelotrichia</taxon>
        <taxon>Erysipelotrichales</taxon>
        <taxon>Erysipelotrichaceae</taxon>
        <taxon>Holdemania</taxon>
    </lineage>
</organism>
<keyword evidence="6" id="KW-1185">Reference proteome</keyword>
<dbReference type="InterPro" id="IPR051157">
    <property type="entry name" value="PDH/Transketolase"/>
</dbReference>
<gene>
    <name evidence="5" type="ORF">DWY25_11030</name>
</gene>
<dbReference type="SMART" id="SM00861">
    <property type="entry name" value="Transket_pyr"/>
    <property type="match status" value="1"/>
</dbReference>
<comment type="similarity">
    <text evidence="2">Belongs to the transketolase family.</text>
</comment>
<dbReference type="SUPFAM" id="SSF52922">
    <property type="entry name" value="TK C-terminal domain-like"/>
    <property type="match status" value="1"/>
</dbReference>
<dbReference type="PANTHER" id="PTHR43825">
    <property type="entry name" value="PYRUVATE DEHYDROGENASE E1 COMPONENT"/>
    <property type="match status" value="1"/>
</dbReference>
<evidence type="ECO:0000256" key="2">
    <source>
        <dbReference type="ARBA" id="ARBA00007131"/>
    </source>
</evidence>
<dbReference type="Gene3D" id="3.40.50.970">
    <property type="match status" value="1"/>
</dbReference>
<dbReference type="Gene3D" id="3.40.50.920">
    <property type="match status" value="1"/>
</dbReference>
<dbReference type="InterPro" id="IPR029061">
    <property type="entry name" value="THDP-binding"/>
</dbReference>
<sequence>MAKIATREAYGKALAELVSENENIVVLDADLSGSTKSGMAKKVAPDHHCNMGIAEGNMMAVAAGLASCGNTVFASSFAMFAVGRAYEQIRNSIGYPQLNVKICASHAGISVGEDGASHQTFEDIALMRGIPGMKVICPCDAVEAEAAVKAVAAINGPCFIRLGRSAVEVIHDENYHFEIGKADVLKEGKDVVILATGLEVQEAMKACDSLNEKGITPTLINIHTIKPIDAETIVKFAQDAKLIVTCEEHSIIGGLGSAVAEVLSEQCPRKLVRVGQRDVYGESGKPAELLHKYKMDSDAIVEAVLNNLK</sequence>
<evidence type="ECO:0000313" key="6">
    <source>
        <dbReference type="Proteomes" id="UP000284178"/>
    </source>
</evidence>
<feature type="domain" description="Transketolase-like pyrimidine-binding" evidence="4">
    <location>
        <begin position="4"/>
        <end position="169"/>
    </location>
</feature>
<dbReference type="Pfam" id="PF02779">
    <property type="entry name" value="Transket_pyr"/>
    <property type="match status" value="1"/>
</dbReference>
<proteinExistence type="inferred from homology"/>
<dbReference type="GeneID" id="83015928"/>
<comment type="cofactor">
    <cofactor evidence="1">
        <name>thiamine diphosphate</name>
        <dbReference type="ChEBI" id="CHEBI:58937"/>
    </cofactor>
</comment>
<dbReference type="InterPro" id="IPR033248">
    <property type="entry name" value="Transketolase_C"/>
</dbReference>
<reference evidence="5 6" key="1">
    <citation type="submission" date="2018-08" db="EMBL/GenBank/DDBJ databases">
        <title>A genome reference for cultivated species of the human gut microbiota.</title>
        <authorList>
            <person name="Zou Y."/>
            <person name="Xue W."/>
            <person name="Luo G."/>
        </authorList>
    </citation>
    <scope>NUCLEOTIDE SEQUENCE [LARGE SCALE GENOMIC DNA]</scope>
    <source>
        <strain evidence="5 6">AF24-29</strain>
    </source>
</reference>
<dbReference type="EMBL" id="QRUP01000013">
    <property type="protein sequence ID" value="RGR73086.1"/>
    <property type="molecule type" value="Genomic_DNA"/>
</dbReference>
<dbReference type="FunFam" id="3.40.50.970:FF:000129">
    <property type="entry name" value="Transketolase"/>
    <property type="match status" value="1"/>
</dbReference>
<dbReference type="RefSeq" id="WP_117895280.1">
    <property type="nucleotide sequence ID" value="NZ_CABJCV010000013.1"/>
</dbReference>
<evidence type="ECO:0000256" key="1">
    <source>
        <dbReference type="ARBA" id="ARBA00001964"/>
    </source>
</evidence>